<evidence type="ECO:0000313" key="3">
    <source>
        <dbReference type="Proteomes" id="UP000002630"/>
    </source>
</evidence>
<gene>
    <name evidence="2" type="ORF">Esi_0003_0175</name>
</gene>
<dbReference type="InParanoid" id="D7FW15"/>
<dbReference type="NCBIfam" id="NF041384">
    <property type="entry name" value="YHS_seleno_dom"/>
    <property type="match status" value="1"/>
</dbReference>
<keyword evidence="3" id="KW-1185">Reference proteome</keyword>
<reference evidence="2 3" key="1">
    <citation type="journal article" date="2010" name="Nature">
        <title>The Ectocarpus genome and the independent evolution of multicellularity in brown algae.</title>
        <authorList>
            <person name="Cock J.M."/>
            <person name="Sterck L."/>
            <person name="Rouze P."/>
            <person name="Scornet D."/>
            <person name="Allen A.E."/>
            <person name="Amoutzias G."/>
            <person name="Anthouard V."/>
            <person name="Artiguenave F."/>
            <person name="Aury J.M."/>
            <person name="Badger J.H."/>
            <person name="Beszteri B."/>
            <person name="Billiau K."/>
            <person name="Bonnet E."/>
            <person name="Bothwell J.H."/>
            <person name="Bowler C."/>
            <person name="Boyen C."/>
            <person name="Brownlee C."/>
            <person name="Carrano C.J."/>
            <person name="Charrier B."/>
            <person name="Cho G.Y."/>
            <person name="Coelho S.M."/>
            <person name="Collen J."/>
            <person name="Corre E."/>
            <person name="Da Silva C."/>
            <person name="Delage L."/>
            <person name="Delaroque N."/>
            <person name="Dittami S.M."/>
            <person name="Doulbeau S."/>
            <person name="Elias M."/>
            <person name="Farnham G."/>
            <person name="Gachon C.M."/>
            <person name="Gschloessl B."/>
            <person name="Heesch S."/>
            <person name="Jabbari K."/>
            <person name="Jubin C."/>
            <person name="Kawai H."/>
            <person name="Kimura K."/>
            <person name="Kloareg B."/>
            <person name="Kupper F.C."/>
            <person name="Lang D."/>
            <person name="Le Bail A."/>
            <person name="Leblanc C."/>
            <person name="Lerouge P."/>
            <person name="Lohr M."/>
            <person name="Lopez P.J."/>
            <person name="Martens C."/>
            <person name="Maumus F."/>
            <person name="Michel G."/>
            <person name="Miranda-Saavedra D."/>
            <person name="Morales J."/>
            <person name="Moreau H."/>
            <person name="Motomura T."/>
            <person name="Nagasato C."/>
            <person name="Napoli C.A."/>
            <person name="Nelson D.R."/>
            <person name="Nyvall-Collen P."/>
            <person name="Peters A.F."/>
            <person name="Pommier C."/>
            <person name="Potin P."/>
            <person name="Poulain J."/>
            <person name="Quesneville H."/>
            <person name="Read B."/>
            <person name="Rensing S.A."/>
            <person name="Ritter A."/>
            <person name="Rousvoal S."/>
            <person name="Samanta M."/>
            <person name="Samson G."/>
            <person name="Schroeder D.C."/>
            <person name="Segurens B."/>
            <person name="Strittmatter M."/>
            <person name="Tonon T."/>
            <person name="Tregear J.W."/>
            <person name="Valentin K."/>
            <person name="von Dassow P."/>
            <person name="Yamagishi T."/>
            <person name="Van de Peer Y."/>
            <person name="Wincker P."/>
        </authorList>
    </citation>
    <scope>NUCLEOTIDE SEQUENCE [LARGE SCALE GENOMIC DNA]</scope>
    <source>
        <strain evidence="3">Ec32 / CCAP1310/4</strain>
    </source>
</reference>
<organism evidence="2 3">
    <name type="scientific">Ectocarpus siliculosus</name>
    <name type="common">Brown alga</name>
    <name type="synonym">Conferva siliculosa</name>
    <dbReference type="NCBI Taxonomy" id="2880"/>
    <lineage>
        <taxon>Eukaryota</taxon>
        <taxon>Sar</taxon>
        <taxon>Stramenopiles</taxon>
        <taxon>Ochrophyta</taxon>
        <taxon>PX clade</taxon>
        <taxon>Phaeophyceae</taxon>
        <taxon>Ectocarpales</taxon>
        <taxon>Ectocarpaceae</taxon>
        <taxon>Ectocarpus</taxon>
    </lineage>
</organism>
<evidence type="ECO:0008006" key="4">
    <source>
        <dbReference type="Google" id="ProtNLM"/>
    </source>
</evidence>
<dbReference type="Proteomes" id="UP000002630">
    <property type="component" value="Linkage Group LG02"/>
</dbReference>
<protein>
    <recommendedName>
        <fullName evidence="4">YHS domain-containing protein</fullName>
    </recommendedName>
</protein>
<accession>D7FW15</accession>
<keyword evidence="1" id="KW-0472">Membrane</keyword>
<evidence type="ECO:0000313" key="2">
    <source>
        <dbReference type="EMBL" id="CBJ25535.1"/>
    </source>
</evidence>
<dbReference type="OrthoDB" id="161814at2759"/>
<keyword evidence="1" id="KW-1133">Transmembrane helix</keyword>
<dbReference type="EMBL" id="FN648486">
    <property type="protein sequence ID" value="CBJ25535.1"/>
    <property type="molecule type" value="Genomic_DNA"/>
</dbReference>
<proteinExistence type="predicted"/>
<sequence length="263" mass="28444">MAADERMPLVGPDGAAKVAAPLHPNSRPISLRGGVTVLVGATLLFVAALASARAFPRGVKGRASPPSPYKGLDVDESSVEGAGLRLDEIDGTTLAPVHVTTAECTGDTSKPAVEGFDLVAYRSLQPGTHGVRGLWEFSVQYGQGYTFLFSTLENKLEFESDPERYLPAWGGFCGFGISHEVVWGPDVLGPPSNPDFWLIEDDRLYLFRSETPYGKFMDNKARCIKHGNQMWTEWFAGNPSNEGTVMTPFNTACFCSEETCADG</sequence>
<keyword evidence="1" id="KW-0812">Transmembrane</keyword>
<name>D7FW15_ECTSI</name>
<evidence type="ECO:0000256" key="1">
    <source>
        <dbReference type="SAM" id="Phobius"/>
    </source>
</evidence>
<dbReference type="AlphaFoldDB" id="D7FW15"/>
<dbReference type="EMBL" id="FN649727">
    <property type="protein sequence ID" value="CBJ25535.1"/>
    <property type="molecule type" value="Genomic_DNA"/>
</dbReference>
<feature type="transmembrane region" description="Helical" evidence="1">
    <location>
        <begin position="29"/>
        <end position="52"/>
    </location>
</feature>